<gene>
    <name evidence="6" type="ORF">SAMN05216289_1234</name>
</gene>
<keyword evidence="3" id="KW-0843">Virulence</keyword>
<dbReference type="SUPFAM" id="SSF69318">
    <property type="entry name" value="Integrin alpha N-terminal domain"/>
    <property type="match status" value="1"/>
</dbReference>
<sequence>MERPYWTRVRRFCASTSFGAVFFFLAIAISLWCITATASTTLIGIGFGDQPVDLGDSMPPIPQSVLPTITSPPNRDGTSDSVGATVGEFRVDEGGNANYSVPIQVTPGVAGMVPKIALAYNSRIPAGVMGPGWAIEGTSQIARCRQTRESGDFMDGTTPIDGNPSPINFTSSDRLCLDGIRLLVTFGAYWDGNAVYSPENDPFTRVTTSSLGFTVQRKDGTTSTYGDTVVSPNSRPSIINGFSAVPVGWYLSRVQDTAGNYINYLYYNQPAATTYAFAAGAFETVLAKIEYTGHASSPTLSPYASVSFQYNTLSAARVRLGYQRNVAFVQSQQLASITVTDATNSSGNSTIRFYKLTYSTSASGSDAQELTSLKECRDSTETVCFPPTQFSWSTAIHQFVSETVQNFTSPTFVGLVGYKLADVDGDGRQDVVWARNGDSCGSNSRIYVSFLDRTATNTMTLVTPNQAVKCASRNLLNDDQSWQVLDYDGDNRADLLIAGVVGGSWQLFLGAGRPTSGGAVFGATNQLASLSPAIPVLSGPTRHPGVLTDLNGDGSPDFVYPVTPSAATGDVSINVRLLQRDSATGTYAFSAPYAVDISFLPTDACRALLTTCSLDFFRQQGGLSTPAIDLNADGRGDLTFIVFQSCPGNPCPTNTGAPLAPVFDADLGSGQAPNGPSGGFTRFAWYQFTSDGTRPPNAGSSIPRISLTQHWTENTTLSAGELPYDPALLYLADVNGDGLMDIVYQDKTTMTTYWTKLATGLPSNPSSFPATSAYKAAISVTGIANGKYLQLIDINGDGRTDYVYPTASSSVYSTRTLLSDGTFTAATAVPGGGLTSGSTLDQWVNLIGEFDGDGAADFIRFNVVTSSSNLYTSRAASTSRYKPRDVITTITNGHGAQTQLTYQPLTNKGIYQRGMAGGALARILNYGWNSPVFDVLAPMYVVSKAASSAPVKGNASALSTVYYRYQGAQVQAGGRGYLGFNVVWTFDDNHGLSPNQYVVTRTGYTQNYPFIGMPVETHTLAVTGPLSYGSADLDACSVNPETTSYNCFAPVGATGWPDLLDDGVLVGYGGNQPLCKGDGCLTDPSNGYCEAYEPTQPLPNGITEGFFTPPAIAAPIFTYIYHDLSMQFDLESGSPGVANRVQTNQTINSYCYEDNYGNLTRSRTVTWSSAEDSAHYVAQKLSTNTYDNDPSAWILGRLRQSDVEFRRPGVPTISRKSNFVYDATTGILTSERVQQGGPAAMDLRTVYKIDDFGNRVGAYQCSADRGTDTQCKTINSSFRQRPDDGTGHSGTRVHRYALTNYDSRGRYVSESRLPFYTASGTTHLNEQTALSTTVRDEFGNGIVQLSANGLTQTSRFGAMGRPYFTSDSTGMASTTTYRQCTAVSCPSDAKFRSQTIKVGAPTSWTYFDVLGRPIMGTTQSFDANPASQTYAAVCSYYDAHGRASWKSEPFFPPATVSTDGSPTFTSSTPCDSASASTTTEYDVLGRVTKITNPDGGTVTKSYLGLTTFTTNPRGFTWEESKNALGEIIETRDPTVTGDANVGVIVNQTYDALGNVLTLSRDGGHGVITTTITYDALGRKLTIIDPDAGTIQYFYNPAGEVIRQIDNKNQTVTNDYDALGRRWSRTAPGTDGNTLNDAWTYDTAVNGLGQLASESRQSTTGVTFSRTTSFDAYGRLQQRSTSIAGNAYTETTAYDSFGRLMSQQDASGETLTSNYSSRGHLESLDDSRAGRIYEVLRQTSRGQVASDKRGNSANLLSTLTYDPATGRLNTVCSGNASCSLQDYRYAFDLAGNVTERERSRTFQPTTETFTYDALNRLTFARLTKISGVIQSTPITTALITYDKLGNVCTKNGTTYGYSGPAGCTTFATSGRPHAVTTVGAVGFTYDGNGSQTTSTNGRTLAYDALNELASATLGTNQTTFQYSPSGDRFLSGDSGTATWPASCAPTSDRIFCDGFEGGGSPATSRITHYVGNVEIVRVNGVITEKRRYLGGVALDLIHPGGTNQTRYTFGDHLGSVDIIASATGALVEALSFDAHGSRRNPTTWLGGAGIPSTTPRGFTGHEHFDTFGFIHMNGRTYDPATGRMLQADPLMDGSAQGLNRYTYVTNNPLALTDPTGYSAWGGIIRAAVAIVIVIYAPYLAPYLGNSMLAAYAVAGFAAGVVTTGTLQGGLYGAFSAMLFYGIGQQFANAGSWATEGNQVFGTNLNMVGYSAKVIEHGVAGGVMSSLQGGKFGNGFASAGVTQAFSGAIDRIDPQNPVGVRVSANRVIAAAMVGGTASVVGGGKFANGALTGAFSRAFNDESAKMRKPYRILGVHSNAEPGDTSAGHGWITLSDPNGVEPTKSYSIFEDGFADNINDPNHEYSDVMTNTEINRNYVAKYSAYFALSEEQTLSLNSFIAQNQTWSYVYNCTTWVDHAVQAATGYLPYTRVYTPGTVWLGMQYGQFGVDTPGGLASAIQRANKANSQ</sequence>
<dbReference type="Pfam" id="PF03534">
    <property type="entry name" value="SpvB"/>
    <property type="match status" value="1"/>
</dbReference>
<feature type="transmembrane region" description="Helical" evidence="4">
    <location>
        <begin position="2116"/>
        <end position="2135"/>
    </location>
</feature>
<dbReference type="InterPro" id="IPR003284">
    <property type="entry name" value="Sal_SpvB"/>
</dbReference>
<dbReference type="Pfam" id="PF12256">
    <property type="entry name" value="TcdB_toxin_midN"/>
    <property type="match status" value="1"/>
</dbReference>
<keyword evidence="2" id="KW-0964">Secreted</keyword>
<dbReference type="InterPro" id="IPR022385">
    <property type="entry name" value="Rhs_assc_core"/>
</dbReference>
<feature type="transmembrane region" description="Helical" evidence="4">
    <location>
        <begin position="12"/>
        <end position="32"/>
    </location>
</feature>
<protein>
    <submittedName>
        <fullName evidence="6">RHS repeat-associated core domain-containing protein</fullName>
    </submittedName>
</protein>
<dbReference type="InterPro" id="IPR022045">
    <property type="entry name" value="TcdB_toxin_mid/N"/>
</dbReference>
<dbReference type="NCBIfam" id="TIGR03696">
    <property type="entry name" value="Rhs_assc_core"/>
    <property type="match status" value="1"/>
</dbReference>
<evidence type="ECO:0000313" key="7">
    <source>
        <dbReference type="Proteomes" id="UP000198575"/>
    </source>
</evidence>
<dbReference type="GO" id="GO:0005576">
    <property type="term" value="C:extracellular region"/>
    <property type="evidence" value="ECO:0007669"/>
    <property type="project" value="UniProtKB-SubCell"/>
</dbReference>
<dbReference type="Proteomes" id="UP000198575">
    <property type="component" value="Unassembled WGS sequence"/>
</dbReference>
<keyword evidence="4" id="KW-0812">Transmembrane</keyword>
<dbReference type="PANTHER" id="PTHR32305:SF15">
    <property type="entry name" value="PROTEIN RHSA-RELATED"/>
    <property type="match status" value="1"/>
</dbReference>
<evidence type="ECO:0000256" key="1">
    <source>
        <dbReference type="ARBA" id="ARBA00004613"/>
    </source>
</evidence>
<comment type="subcellular location">
    <subcellularLocation>
        <location evidence="1">Secreted</location>
    </subcellularLocation>
</comment>
<dbReference type="EMBL" id="FOVF01000023">
    <property type="protein sequence ID" value="SFN45774.1"/>
    <property type="molecule type" value="Genomic_DNA"/>
</dbReference>
<dbReference type="InterPro" id="IPR028994">
    <property type="entry name" value="Integrin_alpha_N"/>
</dbReference>
<name>A0A1I4Z665_9GAMM</name>
<feature type="transmembrane region" description="Helical" evidence="4">
    <location>
        <begin position="2147"/>
        <end position="2173"/>
    </location>
</feature>
<dbReference type="InterPro" id="IPR050708">
    <property type="entry name" value="T6SS_VgrG/RHS"/>
</dbReference>
<evidence type="ECO:0000256" key="4">
    <source>
        <dbReference type="SAM" id="Phobius"/>
    </source>
</evidence>
<accession>A0A1I4Z665</accession>
<dbReference type="PANTHER" id="PTHR32305">
    <property type="match status" value="1"/>
</dbReference>
<dbReference type="GO" id="GO:0005737">
    <property type="term" value="C:cytoplasm"/>
    <property type="evidence" value="ECO:0007669"/>
    <property type="project" value="InterPro"/>
</dbReference>
<keyword evidence="4" id="KW-0472">Membrane</keyword>
<feature type="domain" description="Insecticide toxin TcdB middle/N-terminal" evidence="5">
    <location>
        <begin position="847"/>
        <end position="1008"/>
    </location>
</feature>
<reference evidence="6 7" key="1">
    <citation type="submission" date="2016-10" db="EMBL/GenBank/DDBJ databases">
        <authorList>
            <person name="de Groot N.N."/>
        </authorList>
    </citation>
    <scope>NUCLEOTIDE SEQUENCE [LARGE SCALE GENOMIC DNA]</scope>
    <source>
        <strain evidence="6 7">CGMCC 1.7659</strain>
    </source>
</reference>
<keyword evidence="4" id="KW-1133">Transmembrane helix</keyword>
<organism evidence="6 7">
    <name type="scientific">Dokdonella immobilis</name>
    <dbReference type="NCBI Taxonomy" id="578942"/>
    <lineage>
        <taxon>Bacteria</taxon>
        <taxon>Pseudomonadati</taxon>
        <taxon>Pseudomonadota</taxon>
        <taxon>Gammaproteobacteria</taxon>
        <taxon>Lysobacterales</taxon>
        <taxon>Rhodanobacteraceae</taxon>
        <taxon>Dokdonella</taxon>
    </lineage>
</organism>
<evidence type="ECO:0000256" key="3">
    <source>
        <dbReference type="ARBA" id="ARBA00023026"/>
    </source>
</evidence>
<evidence type="ECO:0000313" key="6">
    <source>
        <dbReference type="EMBL" id="SFN45774.1"/>
    </source>
</evidence>
<keyword evidence="7" id="KW-1185">Reference proteome</keyword>
<dbReference type="Gene3D" id="2.180.10.10">
    <property type="entry name" value="RHS repeat-associated core"/>
    <property type="match status" value="2"/>
</dbReference>
<evidence type="ECO:0000259" key="5">
    <source>
        <dbReference type="Pfam" id="PF12256"/>
    </source>
</evidence>
<evidence type="ECO:0000256" key="2">
    <source>
        <dbReference type="ARBA" id="ARBA00022525"/>
    </source>
</evidence>
<proteinExistence type="predicted"/>
<dbReference type="STRING" id="578942.SAMN05216289_1234"/>